<protein>
    <submittedName>
        <fullName evidence="2">Lytic transglycosylase catalytic</fullName>
    </submittedName>
</protein>
<dbReference type="STRING" id="443144.GM21_2355"/>
<evidence type="ECO:0000313" key="2">
    <source>
        <dbReference type="EMBL" id="ACT18403.1"/>
    </source>
</evidence>
<dbReference type="AlphaFoldDB" id="C6DZ95"/>
<dbReference type="CDD" id="cd16892">
    <property type="entry name" value="LT_VirB1-like"/>
    <property type="match status" value="1"/>
</dbReference>
<feature type="domain" description="Transglycosylase SLT" evidence="1">
    <location>
        <begin position="16"/>
        <end position="136"/>
    </location>
</feature>
<dbReference type="EMBL" id="CP001661">
    <property type="protein sequence ID" value="ACT18403.1"/>
    <property type="molecule type" value="Genomic_DNA"/>
</dbReference>
<dbReference type="InterPro" id="IPR008258">
    <property type="entry name" value="Transglycosylase_SLT_dom_1"/>
</dbReference>
<sequence>MLFIGIMLYTSTMLAECGPAVSAETTQAIIQVESGGNPFAIGDNTLKKSFAPKSAADAVQLATRLIGEGHNIDLGLMQINSCHIRPMKLSLAELFDPCRNIRLGTTILADFYRQHKTDDPAQSLFRALSAYNTGQSWKGADYINKILQAAGVGYRVLPPPAQFPVQATITPPKPAKPPSVRESAAISPLFFDNLSTSMTAGEL</sequence>
<dbReference type="eggNOG" id="COG0741">
    <property type="taxonomic scope" value="Bacteria"/>
</dbReference>
<evidence type="ECO:0000259" key="1">
    <source>
        <dbReference type="Pfam" id="PF01464"/>
    </source>
</evidence>
<reference evidence="2" key="1">
    <citation type="submission" date="2009-07" db="EMBL/GenBank/DDBJ databases">
        <title>Complete sequence of Geobacter sp. M21.</title>
        <authorList>
            <consortium name="US DOE Joint Genome Institute"/>
            <person name="Lucas S."/>
            <person name="Copeland A."/>
            <person name="Lapidus A."/>
            <person name="Glavina del Rio T."/>
            <person name="Dalin E."/>
            <person name="Tice H."/>
            <person name="Bruce D."/>
            <person name="Goodwin L."/>
            <person name="Pitluck S."/>
            <person name="Saunders E."/>
            <person name="Brettin T."/>
            <person name="Detter J.C."/>
            <person name="Han C."/>
            <person name="Larimer F."/>
            <person name="Land M."/>
            <person name="Hauser L."/>
            <person name="Kyrpides N."/>
            <person name="Ovchinnikova G."/>
            <person name="Lovley D."/>
        </authorList>
    </citation>
    <scope>NUCLEOTIDE SEQUENCE [LARGE SCALE GENOMIC DNA]</scope>
    <source>
        <strain evidence="2">M21</strain>
    </source>
</reference>
<dbReference type="InterPro" id="IPR023346">
    <property type="entry name" value="Lysozyme-like_dom_sf"/>
</dbReference>
<dbReference type="Pfam" id="PF01464">
    <property type="entry name" value="SLT"/>
    <property type="match status" value="1"/>
</dbReference>
<gene>
    <name evidence="2" type="ordered locus">GM21_2355</name>
</gene>
<dbReference type="Gene3D" id="1.10.530.10">
    <property type="match status" value="1"/>
</dbReference>
<dbReference type="SUPFAM" id="SSF53955">
    <property type="entry name" value="Lysozyme-like"/>
    <property type="match status" value="1"/>
</dbReference>
<dbReference type="KEGG" id="gem:GM21_2355"/>
<proteinExistence type="predicted"/>
<name>C6DZ95_GEOSM</name>
<accession>C6DZ95</accession>
<organism evidence="2">
    <name type="scientific">Geobacter sp. (strain M21)</name>
    <dbReference type="NCBI Taxonomy" id="443144"/>
    <lineage>
        <taxon>Bacteria</taxon>
        <taxon>Pseudomonadati</taxon>
        <taxon>Thermodesulfobacteriota</taxon>
        <taxon>Desulfuromonadia</taxon>
        <taxon>Geobacterales</taxon>
        <taxon>Geobacteraceae</taxon>
        <taxon>Geobacter</taxon>
    </lineage>
</organism>
<dbReference type="CAZy" id="GH23">
    <property type="family name" value="Glycoside Hydrolase Family 23"/>
</dbReference>
<dbReference type="HOGENOM" id="CLU_076837_3_1_7"/>
<dbReference type="OrthoDB" id="9808681at2"/>